<accession>A0ABT8P1P6</accession>
<keyword evidence="2" id="KW-1185">Reference proteome</keyword>
<proteinExistence type="predicted"/>
<protein>
    <submittedName>
        <fullName evidence="1">Uncharacterized protein</fullName>
    </submittedName>
</protein>
<organism evidence="1 2">
    <name type="scientific">Burkholderia orbicola</name>
    <dbReference type="NCBI Taxonomy" id="2978683"/>
    <lineage>
        <taxon>Bacteria</taxon>
        <taxon>Pseudomonadati</taxon>
        <taxon>Pseudomonadota</taxon>
        <taxon>Betaproteobacteria</taxon>
        <taxon>Burkholderiales</taxon>
        <taxon>Burkholderiaceae</taxon>
        <taxon>Burkholderia</taxon>
        <taxon>Burkholderia cepacia complex</taxon>
    </lineage>
</organism>
<evidence type="ECO:0000313" key="1">
    <source>
        <dbReference type="EMBL" id="MDN7527756.1"/>
    </source>
</evidence>
<comment type="caution">
    <text evidence="1">The sequence shown here is derived from an EMBL/GenBank/DDBJ whole genome shotgun (WGS) entry which is preliminary data.</text>
</comment>
<dbReference type="EMBL" id="JAUJQL010000024">
    <property type="protein sequence ID" value="MDN7527756.1"/>
    <property type="molecule type" value="Genomic_DNA"/>
</dbReference>
<evidence type="ECO:0000313" key="2">
    <source>
        <dbReference type="Proteomes" id="UP001172217"/>
    </source>
</evidence>
<name>A0ABT8P1P6_9BURK</name>
<gene>
    <name evidence="1" type="ORF">QZM70_32915</name>
</gene>
<dbReference type="RefSeq" id="WP_059522798.1">
    <property type="nucleotide sequence ID" value="NZ_JAUJQL010000024.1"/>
</dbReference>
<dbReference type="Proteomes" id="UP001172217">
    <property type="component" value="Unassembled WGS sequence"/>
</dbReference>
<sequence>MDRAWLRYAQKLEYQDPAPLLRRLRKVELEIAKSAIPEKIRKLRTNDLKEYRELREAAIFCYGMSQRIGQTVYVGRGESQDYDFVASWVVDDKQHLAPVQLKEVVPADLNPKSSVQATVDALKKYVDSEQLTVAIHLNRQISFDPGRLVIPTLNIAALWVFASLAPDQSVWALWGNFMETFSGTRYEYPA</sequence>
<reference evidence="1" key="1">
    <citation type="submission" date="2023-07" db="EMBL/GenBank/DDBJ databases">
        <title>A collection of bacterial strains from the Burkholderia cepacia Research Laboratory and Repository.</title>
        <authorList>
            <person name="Lipuma J."/>
            <person name="Spilker T."/>
            <person name="Caverly L."/>
        </authorList>
    </citation>
    <scope>NUCLEOTIDE SEQUENCE</scope>
    <source>
        <strain evidence="1">AU45194</strain>
    </source>
</reference>